<dbReference type="Proteomes" id="UP000309061">
    <property type="component" value="Chromosome"/>
</dbReference>
<gene>
    <name evidence="2" type="ORF">H2LOC_016135</name>
</gene>
<dbReference type="EMBL" id="CP046052">
    <property type="protein sequence ID" value="QGM47095.1"/>
    <property type="molecule type" value="Genomic_DNA"/>
</dbReference>
<evidence type="ECO:0000256" key="1">
    <source>
        <dbReference type="SAM" id="SignalP"/>
    </source>
</evidence>
<dbReference type="RefSeq" id="WP_136497956.1">
    <property type="nucleotide sequence ID" value="NZ_CP046052.1"/>
</dbReference>
<dbReference type="OrthoDB" id="8020328at2"/>
<feature type="chain" id="PRO_5025540214" evidence="1">
    <location>
        <begin position="23"/>
        <end position="91"/>
    </location>
</feature>
<accession>A0A6B8KJJ2</accession>
<dbReference type="AlphaFoldDB" id="A0A6B8KJJ2"/>
<feature type="signal peptide" evidence="1">
    <location>
        <begin position="1"/>
        <end position="22"/>
    </location>
</feature>
<sequence length="91" mass="9727">MIRTRLLMLAFVVLELGLGAAAAQPGPSMATLSCADFRLRQDGAWVAVHPSVIYGPHGPFAVEAGEIFRIQLGGTTNYGVKVAEILDSRCR</sequence>
<evidence type="ECO:0000313" key="2">
    <source>
        <dbReference type="EMBL" id="QGM47095.1"/>
    </source>
</evidence>
<keyword evidence="3" id="KW-1185">Reference proteome</keyword>
<dbReference type="KEGG" id="mhey:H2LOC_016135"/>
<protein>
    <submittedName>
        <fullName evidence="2">Uncharacterized protein</fullName>
    </submittedName>
</protein>
<keyword evidence="1" id="KW-0732">Signal</keyword>
<reference evidence="2 3" key="1">
    <citation type="submission" date="2019-11" db="EMBL/GenBank/DDBJ databases">
        <title>The genome sequence of Methylocystis heyeri.</title>
        <authorList>
            <person name="Oshkin I.Y."/>
            <person name="Miroshnikov K."/>
            <person name="Dedysh S.N."/>
        </authorList>
    </citation>
    <scope>NUCLEOTIDE SEQUENCE [LARGE SCALE GENOMIC DNA]</scope>
    <source>
        <strain evidence="2 3">H2</strain>
    </source>
</reference>
<dbReference type="PROSITE" id="PS51257">
    <property type="entry name" value="PROKAR_LIPOPROTEIN"/>
    <property type="match status" value="1"/>
</dbReference>
<proteinExistence type="predicted"/>
<evidence type="ECO:0000313" key="3">
    <source>
        <dbReference type="Proteomes" id="UP000309061"/>
    </source>
</evidence>
<name>A0A6B8KJJ2_9HYPH</name>
<organism evidence="2 3">
    <name type="scientific">Methylocystis heyeri</name>
    <dbReference type="NCBI Taxonomy" id="391905"/>
    <lineage>
        <taxon>Bacteria</taxon>
        <taxon>Pseudomonadati</taxon>
        <taxon>Pseudomonadota</taxon>
        <taxon>Alphaproteobacteria</taxon>
        <taxon>Hyphomicrobiales</taxon>
        <taxon>Methylocystaceae</taxon>
        <taxon>Methylocystis</taxon>
    </lineage>
</organism>